<feature type="repeat" description="TPR" evidence="3">
    <location>
        <begin position="27"/>
        <end position="60"/>
    </location>
</feature>
<dbReference type="PANTHER" id="PTHR44858">
    <property type="entry name" value="TETRATRICOPEPTIDE REPEAT PROTEIN 6"/>
    <property type="match status" value="1"/>
</dbReference>
<keyword evidence="4" id="KW-0732">Signal</keyword>
<dbReference type="RefSeq" id="WP_012506942.1">
    <property type="nucleotide sequence ID" value="NC_011060.1"/>
</dbReference>
<dbReference type="EMBL" id="CP001110">
    <property type="protein sequence ID" value="ACF42444.1"/>
    <property type="molecule type" value="Genomic_DNA"/>
</dbReference>
<evidence type="ECO:0000256" key="1">
    <source>
        <dbReference type="ARBA" id="ARBA00022737"/>
    </source>
</evidence>
<dbReference type="SUPFAM" id="SSF48452">
    <property type="entry name" value="TPR-like"/>
    <property type="match status" value="1"/>
</dbReference>
<dbReference type="STRING" id="324925.Ppha_0088"/>
<dbReference type="Pfam" id="PF13414">
    <property type="entry name" value="TPR_11"/>
    <property type="match status" value="1"/>
</dbReference>
<dbReference type="GO" id="GO:0046813">
    <property type="term" value="P:receptor-mediated virion attachment to host cell"/>
    <property type="evidence" value="ECO:0007669"/>
    <property type="project" value="TreeGrafter"/>
</dbReference>
<dbReference type="eggNOG" id="COG0457">
    <property type="taxonomic scope" value="Bacteria"/>
</dbReference>
<dbReference type="GO" id="GO:0009279">
    <property type="term" value="C:cell outer membrane"/>
    <property type="evidence" value="ECO:0007669"/>
    <property type="project" value="TreeGrafter"/>
</dbReference>
<dbReference type="SMART" id="SM00028">
    <property type="entry name" value="TPR"/>
    <property type="match status" value="4"/>
</dbReference>
<evidence type="ECO:0000256" key="3">
    <source>
        <dbReference type="PROSITE-ProRule" id="PRU00339"/>
    </source>
</evidence>
<dbReference type="AlphaFoldDB" id="B4SAS5"/>
<gene>
    <name evidence="5" type="ordered locus">Ppha_0088</name>
</gene>
<dbReference type="KEGG" id="pph:Ppha_0088"/>
<keyword evidence="1" id="KW-0677">Repeat</keyword>
<keyword evidence="6" id="KW-1185">Reference proteome</keyword>
<dbReference type="Proteomes" id="UP000002724">
    <property type="component" value="Chromosome"/>
</dbReference>
<dbReference type="OrthoDB" id="597607at2"/>
<dbReference type="PROSITE" id="PS50005">
    <property type="entry name" value="TPR"/>
    <property type="match status" value="1"/>
</dbReference>
<accession>B4SAS5</accession>
<protein>
    <submittedName>
        <fullName evidence="5">Tetratricopeptide TPR_2 repeat protein</fullName>
    </submittedName>
</protein>
<dbReference type="Gene3D" id="1.25.40.10">
    <property type="entry name" value="Tetratricopeptide repeat domain"/>
    <property type="match status" value="2"/>
</dbReference>
<evidence type="ECO:0000313" key="5">
    <source>
        <dbReference type="EMBL" id="ACF42444.1"/>
    </source>
</evidence>
<keyword evidence="2 3" id="KW-0802">TPR repeat</keyword>
<feature type="chain" id="PRO_5002825832" evidence="4">
    <location>
        <begin position="25"/>
        <end position="185"/>
    </location>
</feature>
<sequence length="185" mass="20706" precursor="true">MKKILCCIPLVTALMLLTVGITLAESANSSFNLGFEKHQQGDLPTAIRLYSKAIEINPAFAMAFQMRGIAQQQLKKYPQAISDYTMAITFGDNAFKSVNYYNRGIVKNMTGDFTGAIVDFSQTIALDRKMAEAFFHRGIAKSKIGDLAGRFDDFRNAALLRDHNAERWLNTYYPGWRELPPSPAP</sequence>
<evidence type="ECO:0000256" key="4">
    <source>
        <dbReference type="SAM" id="SignalP"/>
    </source>
</evidence>
<dbReference type="PANTHER" id="PTHR44858:SF1">
    <property type="entry name" value="UDP-N-ACETYLGLUCOSAMINE--PEPTIDE N-ACETYLGLUCOSAMINYLTRANSFERASE SPINDLY-RELATED"/>
    <property type="match status" value="1"/>
</dbReference>
<dbReference type="HOGENOM" id="CLU_003728_10_0_10"/>
<evidence type="ECO:0000256" key="2">
    <source>
        <dbReference type="ARBA" id="ARBA00022803"/>
    </source>
</evidence>
<organism evidence="5 6">
    <name type="scientific">Pelodictyon phaeoclathratiforme (strain DSM 5477 / BU-1)</name>
    <dbReference type="NCBI Taxonomy" id="324925"/>
    <lineage>
        <taxon>Bacteria</taxon>
        <taxon>Pseudomonadati</taxon>
        <taxon>Chlorobiota</taxon>
        <taxon>Chlorobiia</taxon>
        <taxon>Chlorobiales</taxon>
        <taxon>Chlorobiaceae</taxon>
        <taxon>Chlorobium/Pelodictyon group</taxon>
        <taxon>Pelodictyon</taxon>
    </lineage>
</organism>
<dbReference type="InterPro" id="IPR050498">
    <property type="entry name" value="Ycf3"/>
</dbReference>
<proteinExistence type="predicted"/>
<reference evidence="5 6" key="1">
    <citation type="submission" date="2008-06" db="EMBL/GenBank/DDBJ databases">
        <title>Complete sequence of Pelodictyon phaeoclathratiforme BU-1.</title>
        <authorList>
            <consortium name="US DOE Joint Genome Institute"/>
            <person name="Lucas S."/>
            <person name="Copeland A."/>
            <person name="Lapidus A."/>
            <person name="Glavina del Rio T."/>
            <person name="Dalin E."/>
            <person name="Tice H."/>
            <person name="Bruce D."/>
            <person name="Goodwin L."/>
            <person name="Pitluck S."/>
            <person name="Schmutz J."/>
            <person name="Larimer F."/>
            <person name="Land M."/>
            <person name="Hauser L."/>
            <person name="Kyrpides N."/>
            <person name="Mikhailova N."/>
            <person name="Liu Z."/>
            <person name="Li T."/>
            <person name="Zhao F."/>
            <person name="Overmann J."/>
            <person name="Bryant D.A."/>
            <person name="Richardson P."/>
        </authorList>
    </citation>
    <scope>NUCLEOTIDE SEQUENCE [LARGE SCALE GENOMIC DNA]</scope>
    <source>
        <strain evidence="6">DSM 5477 / BU-1</strain>
    </source>
</reference>
<feature type="signal peptide" evidence="4">
    <location>
        <begin position="1"/>
        <end position="24"/>
    </location>
</feature>
<dbReference type="InterPro" id="IPR011990">
    <property type="entry name" value="TPR-like_helical_dom_sf"/>
</dbReference>
<dbReference type="InterPro" id="IPR019734">
    <property type="entry name" value="TPR_rpt"/>
</dbReference>
<name>B4SAS5_PELPB</name>
<evidence type="ECO:0000313" key="6">
    <source>
        <dbReference type="Proteomes" id="UP000002724"/>
    </source>
</evidence>